<dbReference type="NCBIfam" id="TIGR03025">
    <property type="entry name" value="EPS_sugtrans"/>
    <property type="match status" value="1"/>
</dbReference>
<evidence type="ECO:0000256" key="3">
    <source>
        <dbReference type="ARBA" id="ARBA00022679"/>
    </source>
</evidence>
<gene>
    <name evidence="9" type="ORF">SAMN05444401_3415</name>
</gene>
<comment type="subcellular location">
    <subcellularLocation>
        <location evidence="1">Membrane</location>
        <topology evidence="1">Multi-pass membrane protein</topology>
    </subcellularLocation>
</comment>
<evidence type="ECO:0000313" key="9">
    <source>
        <dbReference type="EMBL" id="SHJ60026.1"/>
    </source>
</evidence>
<dbReference type="GO" id="GO:0016020">
    <property type="term" value="C:membrane"/>
    <property type="evidence" value="ECO:0007669"/>
    <property type="project" value="UniProtKB-SubCell"/>
</dbReference>
<evidence type="ECO:0000313" key="10">
    <source>
        <dbReference type="Proteomes" id="UP000184080"/>
    </source>
</evidence>
<evidence type="ECO:0000256" key="4">
    <source>
        <dbReference type="ARBA" id="ARBA00022692"/>
    </source>
</evidence>
<evidence type="ECO:0000256" key="6">
    <source>
        <dbReference type="ARBA" id="ARBA00023136"/>
    </source>
</evidence>
<evidence type="ECO:0000259" key="8">
    <source>
        <dbReference type="Pfam" id="PF02397"/>
    </source>
</evidence>
<feature type="transmembrane region" description="Helical" evidence="7">
    <location>
        <begin position="78"/>
        <end position="99"/>
    </location>
</feature>
<protein>
    <submittedName>
        <fullName evidence="9">Exopolysaccharide biosynthesis polyprenyl glycosylphosphotransferase</fullName>
    </submittedName>
</protein>
<dbReference type="InterPro" id="IPR017475">
    <property type="entry name" value="EPS_sugar_tfrase"/>
</dbReference>
<organism evidence="9 10">
    <name type="scientific">Clostridium amylolyticum</name>
    <dbReference type="NCBI Taxonomy" id="1121298"/>
    <lineage>
        <taxon>Bacteria</taxon>
        <taxon>Bacillati</taxon>
        <taxon>Bacillota</taxon>
        <taxon>Clostridia</taxon>
        <taxon>Eubacteriales</taxon>
        <taxon>Clostridiaceae</taxon>
        <taxon>Clostridium</taxon>
    </lineage>
</organism>
<feature type="transmembrane region" description="Helical" evidence="7">
    <location>
        <begin position="47"/>
        <end position="66"/>
    </location>
</feature>
<feature type="transmembrane region" description="Helical" evidence="7">
    <location>
        <begin position="105"/>
        <end position="127"/>
    </location>
</feature>
<dbReference type="AlphaFoldDB" id="A0A1M6KMA3"/>
<evidence type="ECO:0000256" key="1">
    <source>
        <dbReference type="ARBA" id="ARBA00004141"/>
    </source>
</evidence>
<name>A0A1M6KMA3_9CLOT</name>
<dbReference type="PANTHER" id="PTHR30576">
    <property type="entry name" value="COLANIC BIOSYNTHESIS UDP-GLUCOSE LIPID CARRIER TRANSFERASE"/>
    <property type="match status" value="1"/>
</dbReference>
<feature type="transmembrane region" description="Helical" evidence="7">
    <location>
        <begin position="254"/>
        <end position="278"/>
    </location>
</feature>
<dbReference type="STRING" id="1121298.SAMN05444401_3415"/>
<proteinExistence type="inferred from homology"/>
<dbReference type="RefSeq" id="WP_073009476.1">
    <property type="nucleotide sequence ID" value="NZ_FQZO01000006.1"/>
</dbReference>
<accession>A0A1M6KMA3</accession>
<sequence length="462" mass="53821">MRNKRGSTDFFSFLLYFIDIIIVNLSIYVSFIIKFGFNPPEFNFKPFLDMIPFISISYLIFMYVFGLNDILKNTAFEMIYSISLTVISLLITTSFISFFLRNFSYPRSVLLISTIIQLAFLSFWRIVAWKISRLKHGVKNCLIVGDLSIEDLLKKILCKYKDIYNIKFVCSSNSYNLFYFVDNVDIIFICSDVNAATKNKIIERTISLNKSIYIIPDMYDIALLNSRLTRVDDIPLLKVPRIGMTIEERFFKRVLDIVVSIIGIIVFSPIMIIMSITIKVTDKGNVLYKQERLTIDNKIFNVLKFRTMVMNAEKLTGPVLAGEEDPRITKVGKFMRATRIDEIPQFFNILLGDMSVVGPRPERPYFVEKYNKEIEEYKYRTLVKAGLTGLAQVLGKYNTEARDKLRYDLLYIKNYSMLLDLKVILQTIKIMFIKESSEGIKRDESLNNILQKYNKEITIDRD</sequence>
<dbReference type="EMBL" id="FQZO01000006">
    <property type="protein sequence ID" value="SHJ60026.1"/>
    <property type="molecule type" value="Genomic_DNA"/>
</dbReference>
<evidence type="ECO:0000256" key="7">
    <source>
        <dbReference type="SAM" id="Phobius"/>
    </source>
</evidence>
<keyword evidence="5 7" id="KW-1133">Transmembrane helix</keyword>
<dbReference type="InterPro" id="IPR003362">
    <property type="entry name" value="Bact_transf"/>
</dbReference>
<dbReference type="Proteomes" id="UP000184080">
    <property type="component" value="Unassembled WGS sequence"/>
</dbReference>
<keyword evidence="4 7" id="KW-0812">Transmembrane</keyword>
<dbReference type="OrthoDB" id="9808602at2"/>
<dbReference type="Pfam" id="PF02397">
    <property type="entry name" value="Bac_transf"/>
    <property type="match status" value="1"/>
</dbReference>
<reference evidence="9 10" key="1">
    <citation type="submission" date="2016-11" db="EMBL/GenBank/DDBJ databases">
        <authorList>
            <person name="Jaros S."/>
            <person name="Januszkiewicz K."/>
            <person name="Wedrychowicz H."/>
        </authorList>
    </citation>
    <scope>NUCLEOTIDE SEQUENCE [LARGE SCALE GENOMIC DNA]</scope>
    <source>
        <strain evidence="9 10">DSM 21864</strain>
    </source>
</reference>
<keyword evidence="10" id="KW-1185">Reference proteome</keyword>
<evidence type="ECO:0000256" key="2">
    <source>
        <dbReference type="ARBA" id="ARBA00006464"/>
    </source>
</evidence>
<evidence type="ECO:0000256" key="5">
    <source>
        <dbReference type="ARBA" id="ARBA00022989"/>
    </source>
</evidence>
<comment type="similarity">
    <text evidence="2">Belongs to the bacterial sugar transferase family.</text>
</comment>
<keyword evidence="3 9" id="KW-0808">Transferase</keyword>
<dbReference type="PANTHER" id="PTHR30576:SF0">
    <property type="entry name" value="UNDECAPRENYL-PHOSPHATE N-ACETYLGALACTOSAMINYL 1-PHOSPHATE TRANSFERASE-RELATED"/>
    <property type="match status" value="1"/>
</dbReference>
<keyword evidence="6 7" id="KW-0472">Membrane</keyword>
<dbReference type="GO" id="GO:0016780">
    <property type="term" value="F:phosphotransferase activity, for other substituted phosphate groups"/>
    <property type="evidence" value="ECO:0007669"/>
    <property type="project" value="TreeGrafter"/>
</dbReference>
<feature type="transmembrane region" description="Helical" evidence="7">
    <location>
        <begin position="12"/>
        <end position="35"/>
    </location>
</feature>
<feature type="domain" description="Bacterial sugar transferase" evidence="8">
    <location>
        <begin position="252"/>
        <end position="432"/>
    </location>
</feature>